<gene>
    <name evidence="1" type="ORF">T01_1270</name>
</gene>
<dbReference type="AlphaFoldDB" id="A0A0V1ALV3"/>
<evidence type="ECO:0000313" key="2">
    <source>
        <dbReference type="Proteomes" id="UP000054776"/>
    </source>
</evidence>
<organism evidence="1 2">
    <name type="scientific">Trichinella spiralis</name>
    <name type="common">Trichina worm</name>
    <dbReference type="NCBI Taxonomy" id="6334"/>
    <lineage>
        <taxon>Eukaryota</taxon>
        <taxon>Metazoa</taxon>
        <taxon>Ecdysozoa</taxon>
        <taxon>Nematoda</taxon>
        <taxon>Enoplea</taxon>
        <taxon>Dorylaimia</taxon>
        <taxon>Trichinellida</taxon>
        <taxon>Trichinellidae</taxon>
        <taxon>Trichinella</taxon>
    </lineage>
</organism>
<dbReference type="InParanoid" id="A0A0V1ALV3"/>
<feature type="non-terminal residue" evidence="1">
    <location>
        <position position="1"/>
    </location>
</feature>
<keyword evidence="2" id="KW-1185">Reference proteome</keyword>
<proteinExistence type="predicted"/>
<evidence type="ECO:0000313" key="1">
    <source>
        <dbReference type="EMBL" id="KRY25546.1"/>
    </source>
</evidence>
<comment type="caution">
    <text evidence="1">The sequence shown here is derived from an EMBL/GenBank/DDBJ whole genome shotgun (WGS) entry which is preliminary data.</text>
</comment>
<protein>
    <submittedName>
        <fullName evidence="1">Uncharacterized protein</fullName>
    </submittedName>
</protein>
<accession>A0A0V1ALV3</accession>
<name>A0A0V1ALV3_TRISP</name>
<reference evidence="1 2" key="1">
    <citation type="submission" date="2015-01" db="EMBL/GenBank/DDBJ databases">
        <title>Evolution of Trichinella species and genotypes.</title>
        <authorList>
            <person name="Korhonen P.K."/>
            <person name="Edoardo P."/>
            <person name="Giuseppe L.R."/>
            <person name="Gasser R.B."/>
        </authorList>
    </citation>
    <scope>NUCLEOTIDE SEQUENCE [LARGE SCALE GENOMIC DNA]</scope>
    <source>
        <strain evidence="1">ISS3</strain>
    </source>
</reference>
<dbReference type="Proteomes" id="UP000054776">
    <property type="component" value="Unassembled WGS sequence"/>
</dbReference>
<sequence length="41" mass="4838">LHHRGSYHRLSCSAVICDHTPFESRINMDIDFLHFTFTFVS</sequence>
<dbReference type="EMBL" id="JYDH01000883">
    <property type="protein sequence ID" value="KRY25546.1"/>
    <property type="molecule type" value="Genomic_DNA"/>
</dbReference>